<dbReference type="Proteomes" id="UP000177691">
    <property type="component" value="Unassembled WGS sequence"/>
</dbReference>
<evidence type="ECO:0000256" key="1">
    <source>
        <dbReference type="SAM" id="Phobius"/>
    </source>
</evidence>
<proteinExistence type="predicted"/>
<dbReference type="AlphaFoldDB" id="A0A1F5RJQ1"/>
<feature type="transmembrane region" description="Helical" evidence="1">
    <location>
        <begin position="77"/>
        <end position="96"/>
    </location>
</feature>
<evidence type="ECO:0000313" key="2">
    <source>
        <dbReference type="EMBL" id="OGF14690.1"/>
    </source>
</evidence>
<name>A0A1F5RJQ1_9BACT</name>
<organism evidence="2 3">
    <name type="scientific">Candidatus Falkowbacteria bacterium RIFCSPHIGHO2_02_FULL_45_15</name>
    <dbReference type="NCBI Taxonomy" id="1797987"/>
    <lineage>
        <taxon>Bacteria</taxon>
        <taxon>Candidatus Falkowiibacteriota</taxon>
    </lineage>
</organism>
<reference evidence="2 3" key="1">
    <citation type="journal article" date="2016" name="Nat. Commun.">
        <title>Thousands of microbial genomes shed light on interconnected biogeochemical processes in an aquifer system.</title>
        <authorList>
            <person name="Anantharaman K."/>
            <person name="Brown C.T."/>
            <person name="Hug L.A."/>
            <person name="Sharon I."/>
            <person name="Castelle C.J."/>
            <person name="Probst A.J."/>
            <person name="Thomas B.C."/>
            <person name="Singh A."/>
            <person name="Wilkins M.J."/>
            <person name="Karaoz U."/>
            <person name="Brodie E.L."/>
            <person name="Williams K.H."/>
            <person name="Hubbard S.S."/>
            <person name="Banfield J.F."/>
        </authorList>
    </citation>
    <scope>NUCLEOTIDE SEQUENCE [LARGE SCALE GENOMIC DNA]</scope>
</reference>
<keyword evidence="1" id="KW-0472">Membrane</keyword>
<comment type="caution">
    <text evidence="2">The sequence shown here is derived from an EMBL/GenBank/DDBJ whole genome shotgun (WGS) entry which is preliminary data.</text>
</comment>
<sequence length="133" mass="15437">MLAGNAKIKKSKLDFSLGRLSRIISCKRLLILFLKVAFLLTLVETTTTNRLILLSAGKIFTPKMLSKLLRPFLNTPSISLVLVILFIFFSIALAYFDNCRRPLLRRRLSTLRPFLVFIRRRKPCFLLRRRLLG</sequence>
<keyword evidence="1" id="KW-0812">Transmembrane</keyword>
<keyword evidence="1" id="KW-1133">Transmembrane helix</keyword>
<accession>A0A1F5RJQ1</accession>
<protein>
    <submittedName>
        <fullName evidence="2">Uncharacterized protein</fullName>
    </submittedName>
</protein>
<gene>
    <name evidence="2" type="ORF">A3D54_03825</name>
</gene>
<dbReference type="EMBL" id="MFFU01000060">
    <property type="protein sequence ID" value="OGF14690.1"/>
    <property type="molecule type" value="Genomic_DNA"/>
</dbReference>
<evidence type="ECO:0000313" key="3">
    <source>
        <dbReference type="Proteomes" id="UP000177691"/>
    </source>
</evidence>